<proteinExistence type="predicted"/>
<dbReference type="WBParaSite" id="ACAC_0001415301-mRNA-1">
    <property type="protein sequence ID" value="ACAC_0001415301-mRNA-1"/>
    <property type="gene ID" value="ACAC_0001415301"/>
</dbReference>
<organism evidence="1 2">
    <name type="scientific">Angiostrongylus cantonensis</name>
    <name type="common">Rat lungworm</name>
    <dbReference type="NCBI Taxonomy" id="6313"/>
    <lineage>
        <taxon>Eukaryota</taxon>
        <taxon>Metazoa</taxon>
        <taxon>Ecdysozoa</taxon>
        <taxon>Nematoda</taxon>
        <taxon>Chromadorea</taxon>
        <taxon>Rhabditida</taxon>
        <taxon>Rhabditina</taxon>
        <taxon>Rhabditomorpha</taxon>
        <taxon>Strongyloidea</taxon>
        <taxon>Metastrongylidae</taxon>
        <taxon>Angiostrongylus</taxon>
    </lineage>
</organism>
<sequence>MTEFPFEDDRKKFIKFMNGRKVNRLDIDLLDDARSVVLNRKFSHATRLAAAKLLVCKENDDNNKKFLSQPFLDWVLLTAMLEESDTDRKVLAKKGNDFKKRLTVSELKVLHR</sequence>
<evidence type="ECO:0000313" key="2">
    <source>
        <dbReference type="WBParaSite" id="ACAC_0001415301-mRNA-1"/>
    </source>
</evidence>
<protein>
    <submittedName>
        <fullName evidence="2">TerB domain-containing protein</fullName>
    </submittedName>
</protein>
<reference evidence="1" key="1">
    <citation type="submission" date="2012-09" db="EMBL/GenBank/DDBJ databases">
        <authorList>
            <person name="Martin A.A."/>
        </authorList>
    </citation>
    <scope>NUCLEOTIDE SEQUENCE</scope>
</reference>
<dbReference type="AlphaFoldDB" id="A0A0K0DQW4"/>
<keyword evidence="1" id="KW-1185">Reference proteome</keyword>
<reference evidence="2" key="2">
    <citation type="submission" date="2017-02" db="UniProtKB">
        <authorList>
            <consortium name="WormBaseParasite"/>
        </authorList>
    </citation>
    <scope>IDENTIFICATION</scope>
</reference>
<accession>A0A0K0DQW4</accession>
<evidence type="ECO:0000313" key="1">
    <source>
        <dbReference type="Proteomes" id="UP000035642"/>
    </source>
</evidence>
<name>A0A0K0DQW4_ANGCA</name>
<dbReference type="Proteomes" id="UP000035642">
    <property type="component" value="Unassembled WGS sequence"/>
</dbReference>
<dbReference type="STRING" id="6313.A0A0K0DQW4"/>